<evidence type="ECO:0000256" key="1">
    <source>
        <dbReference type="SAM" id="MobiDB-lite"/>
    </source>
</evidence>
<gene>
    <name evidence="3" type="ORF">HC248_01185</name>
</gene>
<dbReference type="AlphaFoldDB" id="A0A6H2H7P5"/>
<accession>A0A6H2H7P5</accession>
<dbReference type="Proteomes" id="UP000502041">
    <property type="component" value="Chromosome"/>
</dbReference>
<feature type="chain" id="PRO_5026190002" description="PXPV repeat-containing protein" evidence="2">
    <location>
        <begin position="29"/>
        <end position="125"/>
    </location>
</feature>
<evidence type="ECO:0008006" key="5">
    <source>
        <dbReference type="Google" id="ProtNLM"/>
    </source>
</evidence>
<feature type="compositionally biased region" description="Basic residues" evidence="1">
    <location>
        <begin position="99"/>
        <end position="117"/>
    </location>
</feature>
<keyword evidence="2" id="KW-0732">Signal</keyword>
<protein>
    <recommendedName>
        <fullName evidence="5">PXPV repeat-containing protein</fullName>
    </recommendedName>
</protein>
<evidence type="ECO:0000313" key="3">
    <source>
        <dbReference type="EMBL" id="QJC55901.1"/>
    </source>
</evidence>
<dbReference type="KEGG" id="pvac:HC248_01185"/>
<keyword evidence="4" id="KW-1185">Reference proteome</keyword>
<dbReference type="RefSeq" id="WP_168921694.1">
    <property type="nucleotide sequence ID" value="NZ_CP051461.1"/>
</dbReference>
<name>A0A6H2H7P5_9BURK</name>
<organism evidence="3 4">
    <name type="scientific">Polaromonas vacuolata</name>
    <dbReference type="NCBI Taxonomy" id="37448"/>
    <lineage>
        <taxon>Bacteria</taxon>
        <taxon>Pseudomonadati</taxon>
        <taxon>Pseudomonadota</taxon>
        <taxon>Betaproteobacteria</taxon>
        <taxon>Burkholderiales</taxon>
        <taxon>Comamonadaceae</taxon>
        <taxon>Polaromonas</taxon>
    </lineage>
</organism>
<sequence>MTRLIKSIRCRLVAGVSAALTLAATAFAGEVQARENVSISLGIAVPGVSLGINNGFNQPYYGPRAVYAQPAPIYVQPQPIYYAPQPYYRGQSYFYPGKRHPNKFRGHGRGHGRHHGEHRGFEDRR</sequence>
<evidence type="ECO:0000313" key="4">
    <source>
        <dbReference type="Proteomes" id="UP000502041"/>
    </source>
</evidence>
<evidence type="ECO:0000256" key="2">
    <source>
        <dbReference type="SAM" id="SignalP"/>
    </source>
</evidence>
<proteinExistence type="predicted"/>
<reference evidence="3 4" key="1">
    <citation type="submission" date="2020-04" db="EMBL/GenBank/DDBJ databases">
        <title>Complete genome of a Psychrophilic, Marine, Gas Vacuolate Bacterium Polaromonas vacuolata KCTC 22033T.</title>
        <authorList>
            <person name="Hwang K."/>
            <person name="Kim K.M."/>
        </authorList>
    </citation>
    <scope>NUCLEOTIDE SEQUENCE [LARGE SCALE GENOMIC DNA]</scope>
    <source>
        <strain evidence="3 4">KCTC 22033</strain>
    </source>
</reference>
<feature type="signal peptide" evidence="2">
    <location>
        <begin position="1"/>
        <end position="28"/>
    </location>
</feature>
<feature type="region of interest" description="Disordered" evidence="1">
    <location>
        <begin position="99"/>
        <end position="125"/>
    </location>
</feature>
<dbReference type="EMBL" id="CP051461">
    <property type="protein sequence ID" value="QJC55901.1"/>
    <property type="molecule type" value="Genomic_DNA"/>
</dbReference>